<accession>A0AAU7VIJ3</accession>
<dbReference type="GO" id="GO:0016491">
    <property type="term" value="F:oxidoreductase activity"/>
    <property type="evidence" value="ECO:0007669"/>
    <property type="project" value="UniProtKB-KW"/>
</dbReference>
<sequence>MRIKKHPIKSFKRGKKISFHYNDRKIQAYLGETIAGALHAAGYRKLTKSQKRGRDRGLFCAIGKCSACLMIVDNIPNTPICTTKVKPGMEVFSQH</sequence>
<gene>
    <name evidence="2" type="ORF">PRVXT_001824</name>
</gene>
<reference evidence="2" key="1">
    <citation type="journal article" date="2013" name="Extremophiles">
        <title>Proteinivorax tanatarense gen. nov., sp. nov., an anaerobic, haloalkaliphilic, proteolytic bacterium isolated from a decaying algal bloom, and proposal of Proteinivoraceae fam. nov.</title>
        <authorList>
            <person name="Kevbrin V."/>
            <person name="Boltyanskaya Y."/>
            <person name="Zhilina T."/>
            <person name="Kolganova T."/>
            <person name="Lavrentjeva E."/>
            <person name="Kuznetsov B."/>
        </authorList>
    </citation>
    <scope>NUCLEOTIDE SEQUENCE</scope>
    <source>
        <strain evidence="2">Z-910T</strain>
    </source>
</reference>
<dbReference type="RefSeq" id="WP_350342582.1">
    <property type="nucleotide sequence ID" value="NZ_CP158367.1"/>
</dbReference>
<dbReference type="AlphaFoldDB" id="A0AAU7VIJ3"/>
<dbReference type="Pfam" id="PF13510">
    <property type="entry name" value="Fer2_4"/>
    <property type="match status" value="1"/>
</dbReference>
<name>A0AAU7VIJ3_9FIRM</name>
<dbReference type="InterPro" id="IPR042204">
    <property type="entry name" value="2Fe-2S-bd_N"/>
</dbReference>
<dbReference type="Gene3D" id="3.10.20.440">
    <property type="entry name" value="2Fe-2S iron-sulphur cluster binding domain, sarcosine oxidase, alpha subunit, N-terminal domain"/>
    <property type="match status" value="1"/>
</dbReference>
<keyword evidence="1" id="KW-0560">Oxidoreductase</keyword>
<evidence type="ECO:0000256" key="1">
    <source>
        <dbReference type="ARBA" id="ARBA00023002"/>
    </source>
</evidence>
<dbReference type="GO" id="GO:0051537">
    <property type="term" value="F:2 iron, 2 sulfur cluster binding"/>
    <property type="evidence" value="ECO:0007669"/>
    <property type="project" value="InterPro"/>
</dbReference>
<protein>
    <submittedName>
        <fullName evidence="2">(2Fe-2S)-binding protein</fullName>
    </submittedName>
</protein>
<reference evidence="2" key="2">
    <citation type="submission" date="2024-06" db="EMBL/GenBank/DDBJ databases">
        <authorList>
            <person name="Petrova K.O."/>
            <person name="Toshchakov S.V."/>
            <person name="Boltjanskaja Y.V."/>
            <person name="Kevbrin V."/>
        </authorList>
    </citation>
    <scope>NUCLEOTIDE SEQUENCE</scope>
    <source>
        <strain evidence="2">Z-910T</strain>
    </source>
</reference>
<dbReference type="InterPro" id="IPR006058">
    <property type="entry name" value="2Fe2S_fd_BS"/>
</dbReference>
<dbReference type="SUPFAM" id="SSF54292">
    <property type="entry name" value="2Fe-2S ferredoxin-like"/>
    <property type="match status" value="1"/>
</dbReference>
<organism evidence="2">
    <name type="scientific">Proteinivorax tanatarense</name>
    <dbReference type="NCBI Taxonomy" id="1260629"/>
    <lineage>
        <taxon>Bacteria</taxon>
        <taxon>Bacillati</taxon>
        <taxon>Bacillota</taxon>
        <taxon>Clostridia</taxon>
        <taxon>Eubacteriales</taxon>
        <taxon>Proteinivoracaceae</taxon>
        <taxon>Proteinivorax</taxon>
    </lineage>
</organism>
<evidence type="ECO:0000313" key="2">
    <source>
        <dbReference type="EMBL" id="XBX73820.1"/>
    </source>
</evidence>
<proteinExistence type="predicted"/>
<dbReference type="InterPro" id="IPR036010">
    <property type="entry name" value="2Fe-2S_ferredoxin-like_sf"/>
</dbReference>
<dbReference type="EMBL" id="CP158367">
    <property type="protein sequence ID" value="XBX73820.1"/>
    <property type="molecule type" value="Genomic_DNA"/>
</dbReference>
<dbReference type="PROSITE" id="PS00197">
    <property type="entry name" value="2FE2S_FER_1"/>
    <property type="match status" value="1"/>
</dbReference>